<sequence>MYLKSKSTDRFSADLGPLGFYLHHREDRLMAAFCGLPIPLPSPHYASGDGVSDYWTRAPTGPSAAQEILLHGTGAWIKGGCADLLNLVTDFLG</sequence>
<dbReference type="EMBL" id="JAPDGR010002361">
    <property type="protein sequence ID" value="KAJ2976197.1"/>
    <property type="molecule type" value="Genomic_DNA"/>
</dbReference>
<evidence type="ECO:0000313" key="1">
    <source>
        <dbReference type="EMBL" id="KAJ2976197.1"/>
    </source>
</evidence>
<comment type="caution">
    <text evidence="1">The sequence shown here is derived from an EMBL/GenBank/DDBJ whole genome shotgun (WGS) entry which is preliminary data.</text>
</comment>
<gene>
    <name evidence="1" type="ORF">NUW58_g8148</name>
</gene>
<dbReference type="Proteomes" id="UP001143856">
    <property type="component" value="Unassembled WGS sequence"/>
</dbReference>
<evidence type="ECO:0000313" key="2">
    <source>
        <dbReference type="Proteomes" id="UP001143856"/>
    </source>
</evidence>
<reference evidence="1" key="1">
    <citation type="submission" date="2022-10" db="EMBL/GenBank/DDBJ databases">
        <title>Genome Sequence of Xylaria curta.</title>
        <authorList>
            <person name="Buettner E."/>
        </authorList>
    </citation>
    <scope>NUCLEOTIDE SEQUENCE</scope>
    <source>
        <strain evidence="1">Babe10</strain>
    </source>
</reference>
<protein>
    <submittedName>
        <fullName evidence="1">Uncharacterized protein</fullName>
    </submittedName>
</protein>
<accession>A0ACC1NA99</accession>
<proteinExistence type="predicted"/>
<keyword evidence="2" id="KW-1185">Reference proteome</keyword>
<organism evidence="1 2">
    <name type="scientific">Xylaria curta</name>
    <dbReference type="NCBI Taxonomy" id="42375"/>
    <lineage>
        <taxon>Eukaryota</taxon>
        <taxon>Fungi</taxon>
        <taxon>Dikarya</taxon>
        <taxon>Ascomycota</taxon>
        <taxon>Pezizomycotina</taxon>
        <taxon>Sordariomycetes</taxon>
        <taxon>Xylariomycetidae</taxon>
        <taxon>Xylariales</taxon>
        <taxon>Xylariaceae</taxon>
        <taxon>Xylaria</taxon>
    </lineage>
</organism>
<name>A0ACC1NA99_9PEZI</name>